<feature type="compositionally biased region" description="Basic and acidic residues" evidence="1">
    <location>
        <begin position="19"/>
        <end position="29"/>
    </location>
</feature>
<protein>
    <submittedName>
        <fullName evidence="2">Uncharacterized protein</fullName>
    </submittedName>
</protein>
<sequence length="109" mass="12038">MDSQSDTAKVKISTAGVVRADEAADKGEGEGEGEDAMNPIVKQQDAANIVWAAEAAEVGRTGDRGWRARNVEVRRSRKYHVGNSARRRYQELAKLSVVENSRHEERSTL</sequence>
<evidence type="ECO:0000313" key="3">
    <source>
        <dbReference type="Proteomes" id="UP000536711"/>
    </source>
</evidence>
<dbReference type="Proteomes" id="UP000536711">
    <property type="component" value="Unassembled WGS sequence"/>
</dbReference>
<name>A0A8H4JDB1_9HYPO</name>
<evidence type="ECO:0000256" key="1">
    <source>
        <dbReference type="SAM" id="MobiDB-lite"/>
    </source>
</evidence>
<feature type="region of interest" description="Disordered" evidence="1">
    <location>
        <begin position="19"/>
        <end position="38"/>
    </location>
</feature>
<evidence type="ECO:0000313" key="2">
    <source>
        <dbReference type="EMBL" id="KAF4416329.1"/>
    </source>
</evidence>
<accession>A0A8H4JDB1</accession>
<comment type="caution">
    <text evidence="2">The sequence shown here is derived from an EMBL/GenBank/DDBJ whole genome shotgun (WGS) entry which is preliminary data.</text>
</comment>
<keyword evidence="3" id="KW-1185">Reference proteome</keyword>
<reference evidence="2 3" key="1">
    <citation type="submission" date="2020-01" db="EMBL/GenBank/DDBJ databases">
        <title>Identification and distribution of gene clusters putatively required for synthesis of sphingolipid metabolism inhibitors in phylogenetically diverse species of the filamentous fungus Fusarium.</title>
        <authorList>
            <person name="Kim H.-S."/>
            <person name="Busman M."/>
            <person name="Brown D.W."/>
            <person name="Divon H."/>
            <person name="Uhlig S."/>
            <person name="Proctor R.H."/>
        </authorList>
    </citation>
    <scope>NUCLEOTIDE SEQUENCE [LARGE SCALE GENOMIC DNA]</scope>
    <source>
        <strain evidence="2 3">NRRL 13308</strain>
    </source>
</reference>
<organism evidence="2 3">
    <name type="scientific">Fusarium acutatum</name>
    <dbReference type="NCBI Taxonomy" id="78861"/>
    <lineage>
        <taxon>Eukaryota</taxon>
        <taxon>Fungi</taxon>
        <taxon>Dikarya</taxon>
        <taxon>Ascomycota</taxon>
        <taxon>Pezizomycotina</taxon>
        <taxon>Sordariomycetes</taxon>
        <taxon>Hypocreomycetidae</taxon>
        <taxon>Hypocreales</taxon>
        <taxon>Nectriaceae</taxon>
        <taxon>Fusarium</taxon>
        <taxon>Fusarium fujikuroi species complex</taxon>
    </lineage>
</organism>
<dbReference type="AlphaFoldDB" id="A0A8H4JDB1"/>
<proteinExistence type="predicted"/>
<gene>
    <name evidence="2" type="ORF">FACUT_12666</name>
</gene>
<dbReference type="EMBL" id="JAADJF010000469">
    <property type="protein sequence ID" value="KAF4416329.1"/>
    <property type="molecule type" value="Genomic_DNA"/>
</dbReference>